<dbReference type="InterPro" id="IPR001041">
    <property type="entry name" value="2Fe-2S_ferredoxin-type"/>
</dbReference>
<dbReference type="InterPro" id="IPR017938">
    <property type="entry name" value="Riboflavin_synthase-like_b-brl"/>
</dbReference>
<dbReference type="PRINTS" id="PR00409">
    <property type="entry name" value="PHDIOXRDTASE"/>
</dbReference>
<keyword evidence="2" id="KW-0285">Flavoprotein</keyword>
<evidence type="ECO:0000256" key="1">
    <source>
        <dbReference type="ARBA" id="ARBA00001917"/>
    </source>
</evidence>
<dbReference type="PROSITE" id="PS51384">
    <property type="entry name" value="FAD_FR"/>
    <property type="match status" value="1"/>
</dbReference>
<dbReference type="PROSITE" id="PS00197">
    <property type="entry name" value="2FE2S_FER_1"/>
    <property type="match status" value="1"/>
</dbReference>
<keyword evidence="6 11" id="KW-0560">Oxidoreductase</keyword>
<dbReference type="InterPro" id="IPR039261">
    <property type="entry name" value="FNR_nucleotide-bd"/>
</dbReference>
<evidence type="ECO:0000256" key="3">
    <source>
        <dbReference type="ARBA" id="ARBA00022643"/>
    </source>
</evidence>
<accession>A0ABW8NNB0</accession>
<keyword evidence="5" id="KW-0479">Metal-binding</keyword>
<dbReference type="Pfam" id="PF22290">
    <property type="entry name" value="DmmA-like_N"/>
    <property type="match status" value="1"/>
</dbReference>
<dbReference type="SUPFAM" id="SSF54292">
    <property type="entry name" value="2Fe-2S ferredoxin-like"/>
    <property type="match status" value="1"/>
</dbReference>
<reference evidence="11 12" key="1">
    <citation type="submission" date="2024-03" db="EMBL/GenBank/DDBJ databases">
        <title>High-quality draft genome sequence of Oceanobacter sp. wDCs-4.</title>
        <authorList>
            <person name="Dong C."/>
        </authorList>
    </citation>
    <scope>NUCLEOTIDE SEQUENCE [LARGE SCALE GENOMIC DNA]</scope>
    <source>
        <strain evidence="12">wDCs-4</strain>
    </source>
</reference>
<keyword evidence="12" id="KW-1185">Reference proteome</keyword>
<name>A0ABW8NNB0_9GAMM</name>
<dbReference type="SUPFAM" id="SSF63380">
    <property type="entry name" value="Riboflavin synthase domain-like"/>
    <property type="match status" value="1"/>
</dbReference>
<dbReference type="GO" id="GO:0016491">
    <property type="term" value="F:oxidoreductase activity"/>
    <property type="evidence" value="ECO:0007669"/>
    <property type="project" value="UniProtKB-KW"/>
</dbReference>
<evidence type="ECO:0000259" key="10">
    <source>
        <dbReference type="PROSITE" id="PS51384"/>
    </source>
</evidence>
<feature type="domain" description="2Fe-2S ferredoxin-type" evidence="9">
    <location>
        <begin position="233"/>
        <end position="320"/>
    </location>
</feature>
<dbReference type="CDD" id="cd00207">
    <property type="entry name" value="fer2"/>
    <property type="match status" value="1"/>
</dbReference>
<evidence type="ECO:0000313" key="11">
    <source>
        <dbReference type="EMBL" id="MFK4754357.1"/>
    </source>
</evidence>
<keyword evidence="8" id="KW-0411">Iron-sulfur</keyword>
<feature type="domain" description="FAD-binding FR-type" evidence="10">
    <location>
        <begin position="2"/>
        <end position="104"/>
    </location>
</feature>
<dbReference type="EC" id="1.-.-.-" evidence="11"/>
<gene>
    <name evidence="11" type="ORF">WG929_18275</name>
</gene>
<dbReference type="RefSeq" id="WP_416207237.1">
    <property type="nucleotide sequence ID" value="NZ_JBBKTX010000029.1"/>
</dbReference>
<evidence type="ECO:0000256" key="6">
    <source>
        <dbReference type="ARBA" id="ARBA00023002"/>
    </source>
</evidence>
<evidence type="ECO:0000256" key="7">
    <source>
        <dbReference type="ARBA" id="ARBA00023004"/>
    </source>
</evidence>
<evidence type="ECO:0000256" key="8">
    <source>
        <dbReference type="ARBA" id="ARBA00023014"/>
    </source>
</evidence>
<comment type="cofactor">
    <cofactor evidence="1">
        <name>FMN</name>
        <dbReference type="ChEBI" id="CHEBI:58210"/>
    </cofactor>
</comment>
<evidence type="ECO:0000256" key="2">
    <source>
        <dbReference type="ARBA" id="ARBA00022630"/>
    </source>
</evidence>
<protein>
    <submittedName>
        <fullName evidence="11">PDR/VanB family oxidoreductase</fullName>
        <ecNumber evidence="11">1.-.-.-</ecNumber>
    </submittedName>
</protein>
<dbReference type="PANTHER" id="PTHR47354:SF1">
    <property type="entry name" value="CARNITINE MONOOXYGENASE REDUCTASE SUBUNIT"/>
    <property type="match status" value="1"/>
</dbReference>
<sequence length="320" mass="34272">MIETIEVVILNKYPAANAICGLDLALENGADLPAFSAGAHIDLHLPSGLVRQYSLLNAGSDCHQYQIAVLRDPHSRGGSVEVHEVLQAGQRVQISAPRNLFPLQSGVRHSVLIAGGIGVTPILSMARELNASGSDFEVHYAARSRATAAFGDQFQQAPLAAHSHCYFDDDNQRLDIARIITSAPASAHLYVCGPGGFIDYVLDGARQQGWDESRLHREFFAAPVHHLDSAADSPFELVIKSSGQIITVAANQSAFEALDDAGIDIPVSCEQGICGSCLTAVVHGIPDHRDNFLTDDEKSANNQFTPCCSRAKGKRLVLGL</sequence>
<dbReference type="InterPro" id="IPR017927">
    <property type="entry name" value="FAD-bd_FR_type"/>
</dbReference>
<keyword evidence="7" id="KW-0408">Iron</keyword>
<dbReference type="InterPro" id="IPR050415">
    <property type="entry name" value="MRET"/>
</dbReference>
<dbReference type="Pfam" id="PF00111">
    <property type="entry name" value="Fer2"/>
    <property type="match status" value="1"/>
</dbReference>
<evidence type="ECO:0000256" key="4">
    <source>
        <dbReference type="ARBA" id="ARBA00022714"/>
    </source>
</evidence>
<dbReference type="InterPro" id="IPR006058">
    <property type="entry name" value="2Fe2S_fd_BS"/>
</dbReference>
<dbReference type="CDD" id="cd06185">
    <property type="entry name" value="PDR_like"/>
    <property type="match status" value="1"/>
</dbReference>
<evidence type="ECO:0000259" key="9">
    <source>
        <dbReference type="PROSITE" id="PS51085"/>
    </source>
</evidence>
<organism evidence="11 12">
    <name type="scientific">Oceanobacter antarcticus</name>
    <dbReference type="NCBI Taxonomy" id="3133425"/>
    <lineage>
        <taxon>Bacteria</taxon>
        <taxon>Pseudomonadati</taxon>
        <taxon>Pseudomonadota</taxon>
        <taxon>Gammaproteobacteria</taxon>
        <taxon>Oceanospirillales</taxon>
        <taxon>Oceanospirillaceae</taxon>
        <taxon>Oceanobacter</taxon>
    </lineage>
</organism>
<dbReference type="Gene3D" id="3.10.20.30">
    <property type="match status" value="1"/>
</dbReference>
<dbReference type="PANTHER" id="PTHR47354">
    <property type="entry name" value="NADH OXIDOREDUCTASE HCR"/>
    <property type="match status" value="1"/>
</dbReference>
<dbReference type="Gene3D" id="2.40.30.10">
    <property type="entry name" value="Translation factors"/>
    <property type="match status" value="1"/>
</dbReference>
<keyword evidence="4" id="KW-0001">2Fe-2S</keyword>
<dbReference type="InterPro" id="IPR036010">
    <property type="entry name" value="2Fe-2S_ferredoxin-like_sf"/>
</dbReference>
<comment type="caution">
    <text evidence="11">The sequence shown here is derived from an EMBL/GenBank/DDBJ whole genome shotgun (WGS) entry which is preliminary data.</text>
</comment>
<dbReference type="Proteomes" id="UP001620597">
    <property type="component" value="Unassembled WGS sequence"/>
</dbReference>
<evidence type="ECO:0000313" key="12">
    <source>
        <dbReference type="Proteomes" id="UP001620597"/>
    </source>
</evidence>
<dbReference type="InterPro" id="IPR012675">
    <property type="entry name" value="Beta-grasp_dom_sf"/>
</dbReference>
<dbReference type="Gene3D" id="3.40.50.80">
    <property type="entry name" value="Nucleotide-binding domain of ferredoxin-NADP reductase (FNR) module"/>
    <property type="match status" value="1"/>
</dbReference>
<dbReference type="EMBL" id="JBBKTX010000029">
    <property type="protein sequence ID" value="MFK4754357.1"/>
    <property type="molecule type" value="Genomic_DNA"/>
</dbReference>
<evidence type="ECO:0000256" key="5">
    <source>
        <dbReference type="ARBA" id="ARBA00022723"/>
    </source>
</evidence>
<dbReference type="SUPFAM" id="SSF52343">
    <property type="entry name" value="Ferredoxin reductase-like, C-terminal NADP-linked domain"/>
    <property type="match status" value="1"/>
</dbReference>
<dbReference type="InterPro" id="IPR054582">
    <property type="entry name" value="DmmA-like_N"/>
</dbReference>
<proteinExistence type="predicted"/>
<dbReference type="PROSITE" id="PS51085">
    <property type="entry name" value="2FE2S_FER_2"/>
    <property type="match status" value="1"/>
</dbReference>
<keyword evidence="3" id="KW-0288">FMN</keyword>